<evidence type="ECO:0000259" key="14">
    <source>
        <dbReference type="Pfam" id="PF04039"/>
    </source>
</evidence>
<dbReference type="EMBL" id="FYEH01000001">
    <property type="protein sequence ID" value="SNB53605.1"/>
    <property type="molecule type" value="Genomic_DNA"/>
</dbReference>
<feature type="transmembrane region" description="Helical" evidence="11">
    <location>
        <begin position="120"/>
        <end position="150"/>
    </location>
</feature>
<accession>A0A212Q2M8</accession>
<dbReference type="InterPro" id="IPR025383">
    <property type="entry name" value="MrpA_C/MbhD"/>
</dbReference>
<feature type="transmembrane region" description="Helical" evidence="11">
    <location>
        <begin position="598"/>
        <end position="617"/>
    </location>
</feature>
<evidence type="ECO:0000256" key="3">
    <source>
        <dbReference type="ARBA" id="ARBA00022449"/>
    </source>
</evidence>
<evidence type="ECO:0000256" key="6">
    <source>
        <dbReference type="ARBA" id="ARBA00022989"/>
    </source>
</evidence>
<feature type="transmembrane region" description="Helical" evidence="11">
    <location>
        <begin position="820"/>
        <end position="841"/>
    </location>
</feature>
<keyword evidence="7" id="KW-0406">Ion transport</keyword>
<feature type="transmembrane region" description="Helical" evidence="11">
    <location>
        <begin position="896"/>
        <end position="918"/>
    </location>
</feature>
<evidence type="ECO:0000256" key="1">
    <source>
        <dbReference type="ARBA" id="ARBA00004651"/>
    </source>
</evidence>
<name>A0A212Q2M8_9PROT</name>
<feature type="transmembrane region" description="Helical" evidence="11">
    <location>
        <begin position="205"/>
        <end position="230"/>
    </location>
</feature>
<dbReference type="Pfam" id="PF00662">
    <property type="entry name" value="Proton_antipo_N"/>
    <property type="match status" value="1"/>
</dbReference>
<evidence type="ECO:0000256" key="10">
    <source>
        <dbReference type="SAM" id="MobiDB-lite"/>
    </source>
</evidence>
<dbReference type="Pfam" id="PF00361">
    <property type="entry name" value="Proton_antipo_M"/>
    <property type="match status" value="1"/>
</dbReference>
<reference evidence="17 18" key="1">
    <citation type="submission" date="2017-06" db="EMBL/GenBank/DDBJ databases">
        <authorList>
            <person name="Kim H.J."/>
            <person name="Triplett B.A."/>
        </authorList>
    </citation>
    <scope>NUCLEOTIDE SEQUENCE [LARGE SCALE GENOMIC DNA]</scope>
    <source>
        <strain evidence="17 18">B29T1</strain>
    </source>
</reference>
<feature type="transmembrane region" description="Helical" evidence="11">
    <location>
        <begin position="566"/>
        <end position="586"/>
    </location>
</feature>
<evidence type="ECO:0000313" key="18">
    <source>
        <dbReference type="Proteomes" id="UP000197065"/>
    </source>
</evidence>
<evidence type="ECO:0000256" key="8">
    <source>
        <dbReference type="ARBA" id="ARBA00023136"/>
    </source>
</evidence>
<feature type="transmembrane region" description="Helical" evidence="11">
    <location>
        <begin position="298"/>
        <end position="316"/>
    </location>
</feature>
<dbReference type="PRINTS" id="PR01434">
    <property type="entry name" value="NADHDHGNASE5"/>
</dbReference>
<dbReference type="AlphaFoldDB" id="A0A212Q2M8"/>
<feature type="transmembrane region" description="Helical" evidence="11">
    <location>
        <begin position="788"/>
        <end position="808"/>
    </location>
</feature>
<dbReference type="InterPro" id="IPR007182">
    <property type="entry name" value="MnhB"/>
</dbReference>
<feature type="transmembrane region" description="Helical" evidence="11">
    <location>
        <begin position="504"/>
        <end position="522"/>
    </location>
</feature>
<dbReference type="Pfam" id="PF04039">
    <property type="entry name" value="MnhB"/>
    <property type="match status" value="1"/>
</dbReference>
<evidence type="ECO:0000256" key="7">
    <source>
        <dbReference type="ARBA" id="ARBA00023065"/>
    </source>
</evidence>
<feature type="domain" description="NADH-Ubiquinone oxidoreductase (complex I) chain 5 N-terminal" evidence="13">
    <location>
        <begin position="67"/>
        <end position="110"/>
    </location>
</feature>
<dbReference type="Pfam" id="PF13244">
    <property type="entry name" value="MbhD"/>
    <property type="match status" value="1"/>
</dbReference>
<dbReference type="GO" id="GO:0006811">
    <property type="term" value="P:monoatomic ion transport"/>
    <property type="evidence" value="ECO:0007669"/>
    <property type="project" value="UniProtKB-KW"/>
</dbReference>
<dbReference type="InterPro" id="IPR001750">
    <property type="entry name" value="ND/Mrp_TM"/>
</dbReference>
<feature type="transmembrane region" description="Helical" evidence="11">
    <location>
        <begin position="853"/>
        <end position="876"/>
    </location>
</feature>
<dbReference type="InterPro" id="IPR046806">
    <property type="entry name" value="MrpA_C/MbhE"/>
</dbReference>
<feature type="region of interest" description="Disordered" evidence="10">
    <location>
        <begin position="928"/>
        <end position="975"/>
    </location>
</feature>
<feature type="domain" description="Na+/H+ antiporter MnhB subunit-related protein" evidence="14">
    <location>
        <begin position="790"/>
        <end position="912"/>
    </location>
</feature>
<organism evidence="17 18">
    <name type="scientific">Arboricoccus pini</name>
    <dbReference type="NCBI Taxonomy" id="1963835"/>
    <lineage>
        <taxon>Bacteria</taxon>
        <taxon>Pseudomonadati</taxon>
        <taxon>Pseudomonadota</taxon>
        <taxon>Alphaproteobacteria</taxon>
        <taxon>Geminicoccales</taxon>
        <taxon>Geminicoccaceae</taxon>
        <taxon>Arboricoccus</taxon>
    </lineage>
</organism>
<dbReference type="RefSeq" id="WP_088559682.1">
    <property type="nucleotide sequence ID" value="NZ_FYEH01000001.1"/>
</dbReference>
<feature type="domain" description="MrpA C-terminal/MbhE" evidence="16">
    <location>
        <begin position="687"/>
        <end position="762"/>
    </location>
</feature>
<feature type="transmembrane region" description="Helical" evidence="11">
    <location>
        <begin position="31"/>
        <end position="51"/>
    </location>
</feature>
<feature type="compositionally biased region" description="Basic and acidic residues" evidence="10">
    <location>
        <begin position="965"/>
        <end position="975"/>
    </location>
</feature>
<dbReference type="PANTHER" id="PTHR43373:SF1">
    <property type="entry name" value="NA(+)_H(+) ANTIPORTER SUBUNIT A"/>
    <property type="match status" value="1"/>
</dbReference>
<evidence type="ECO:0000256" key="2">
    <source>
        <dbReference type="ARBA" id="ARBA00022448"/>
    </source>
</evidence>
<feature type="transmembrane region" description="Helical" evidence="11">
    <location>
        <begin position="270"/>
        <end position="291"/>
    </location>
</feature>
<comment type="subcellular location">
    <subcellularLocation>
        <location evidence="1">Cell membrane</location>
        <topology evidence="1">Multi-pass membrane protein</topology>
    </subcellularLocation>
    <subcellularLocation>
        <location evidence="9">Membrane</location>
        <topology evidence="9">Multi-pass membrane protein</topology>
    </subcellularLocation>
</comment>
<feature type="compositionally biased region" description="Basic and acidic residues" evidence="10">
    <location>
        <begin position="939"/>
        <end position="953"/>
    </location>
</feature>
<gene>
    <name evidence="17" type="ORF">SAMN07250955_101380</name>
</gene>
<proteinExistence type="predicted"/>
<evidence type="ECO:0000313" key="17">
    <source>
        <dbReference type="EMBL" id="SNB53605.1"/>
    </source>
</evidence>
<protein>
    <submittedName>
        <fullName evidence="17">Multisubunit potassium/proton antiporter, PhaA subunit /multisubunit potassium/proton antiporter, PhaB subunit</fullName>
    </submittedName>
</protein>
<evidence type="ECO:0000256" key="9">
    <source>
        <dbReference type="RuleBase" id="RU000320"/>
    </source>
</evidence>
<dbReference type="GO" id="GO:0005886">
    <property type="term" value="C:plasma membrane"/>
    <property type="evidence" value="ECO:0007669"/>
    <property type="project" value="UniProtKB-SubCell"/>
</dbReference>
<dbReference type="Pfam" id="PF20501">
    <property type="entry name" value="MbhE"/>
    <property type="match status" value="1"/>
</dbReference>
<evidence type="ECO:0000259" key="15">
    <source>
        <dbReference type="Pfam" id="PF13244"/>
    </source>
</evidence>
<feature type="transmembrane region" description="Helical" evidence="11">
    <location>
        <begin position="322"/>
        <end position="346"/>
    </location>
</feature>
<feature type="transmembrane region" description="Helical" evidence="11">
    <location>
        <begin position="650"/>
        <end position="672"/>
    </location>
</feature>
<keyword evidence="2" id="KW-0813">Transport</keyword>
<keyword evidence="3" id="KW-0050">Antiport</keyword>
<dbReference type="InterPro" id="IPR001516">
    <property type="entry name" value="Proton_antipo_N"/>
</dbReference>
<keyword evidence="8 11" id="KW-0472">Membrane</keyword>
<evidence type="ECO:0000259" key="12">
    <source>
        <dbReference type="Pfam" id="PF00361"/>
    </source>
</evidence>
<evidence type="ECO:0000256" key="5">
    <source>
        <dbReference type="ARBA" id="ARBA00022692"/>
    </source>
</evidence>
<feature type="domain" description="NADH:quinone oxidoreductase/Mrp antiporter transmembrane" evidence="12">
    <location>
        <begin position="126"/>
        <end position="404"/>
    </location>
</feature>
<feature type="transmembrane region" description="Helical" evidence="11">
    <location>
        <begin position="624"/>
        <end position="644"/>
    </location>
</feature>
<evidence type="ECO:0000256" key="11">
    <source>
        <dbReference type="SAM" id="Phobius"/>
    </source>
</evidence>
<dbReference type="GO" id="GO:0015297">
    <property type="term" value="F:antiporter activity"/>
    <property type="evidence" value="ECO:0007669"/>
    <property type="project" value="UniProtKB-KW"/>
</dbReference>
<evidence type="ECO:0000259" key="16">
    <source>
        <dbReference type="Pfam" id="PF20501"/>
    </source>
</evidence>
<dbReference type="PANTHER" id="PTHR43373">
    <property type="entry name" value="NA(+)/H(+) ANTIPORTER SUBUNIT"/>
    <property type="match status" value="1"/>
</dbReference>
<feature type="domain" description="MrpA C-terminal/MbhD" evidence="15">
    <location>
        <begin position="609"/>
        <end position="673"/>
    </location>
</feature>
<feature type="transmembrane region" description="Helical" evidence="11">
    <location>
        <begin position="72"/>
        <end position="100"/>
    </location>
</feature>
<feature type="transmembrane region" description="Helical" evidence="11">
    <location>
        <begin position="684"/>
        <end position="706"/>
    </location>
</feature>
<dbReference type="OrthoDB" id="9811798at2"/>
<feature type="transmembrane region" description="Helical" evidence="11">
    <location>
        <begin position="405"/>
        <end position="430"/>
    </location>
</feature>
<feature type="transmembrane region" description="Helical" evidence="11">
    <location>
        <begin position="162"/>
        <end position="185"/>
    </location>
</feature>
<evidence type="ECO:0000259" key="13">
    <source>
        <dbReference type="Pfam" id="PF00662"/>
    </source>
</evidence>
<sequence length="975" mass="102712">MLLSAIVILPFAAALLIPVIARAGAGASLCLGGLSTVMALVALLAQAPLVFQDGLVVERHAWVPKAGLDLAFFVDPLGLLMAGLILVIGLLVMIYARFYFGPKEAFGRFMARLALFQGSMLGIVIADNLLLLVIFWEMTSLSSFLLIGYWSHRADSRRGARNALVITSAGGLALLASALLIGHVAGTFQLTTILGQPDVVAQSALYLPILILVLFGCFTKSAQLPFQFWLPGAMAAPTPVSAYLHSATMVKAGLFLMARLWPILAGSEAWFLIVTTVGLLTMVVGAWIAIFKTDLKAILAYSTVSHLGMIAMLLGLGTKLAAVAAIFHLLNHALFKAALFLSAGIVEHETGTRDINRLGGLWRAMPITATLSTLAALAMAGVPLLNGFLSKEMMLEAAVHADYLGVAWLVPLLATVGSAFSVLYAFRFVGRVFFMGSGRPPGELAHDPGPGLWLPVACLIIPVVAIGVMPGLVAQDLVAQAGSAIIGEDPPVFELAIWHGWTQAFQLTLVAMVAGLLGLWVLRWLERLHAGLWHPSGEQIFGKLLDAGSCVVAWLTGRLQNGSLQFYLAVFCLTGLALGITAFWGGDLSAGTRPLMPLSPLGIIGWLVVLAASGFAVVAHQNRLLALIAAGLAGLMVALAFVAFSAPDLALTQLSVEVVTVVLLLLALNYLPKTTPRLRPLRRFGVNAPIALLAGAGVGAALYALLRRDVNSISAFYTAMALPAGGGANVVNVILVDFRGYDTLGEITVLAIAALVIYSLLQSALRGAAARRLTEWPSSAQAGDSHPLLLVVLTRLLLPMALLVGLYIFLRGHQAPGGGFIAGLIVGIALILQYMASGYAWASRRLPTDYHGLVAVGVLVALLTGSVAMLVGRPFLTGGFMHLHLPYLGSIELASATAFDLGVFLTVVGVVLLVLAGLSRMARLAEPSGETGPLTIALDRGENQPHRRTEDVGHAPIFGSSFARDAADPTAKEPD</sequence>
<keyword evidence="4" id="KW-1003">Cell membrane</keyword>
<keyword evidence="5 9" id="KW-0812">Transmembrane</keyword>
<feature type="transmembrane region" description="Helical" evidence="11">
    <location>
        <begin position="451"/>
        <end position="473"/>
    </location>
</feature>
<keyword evidence="6 11" id="KW-1133">Transmembrane helix</keyword>
<feature type="transmembrane region" description="Helical" evidence="11">
    <location>
        <begin position="747"/>
        <end position="768"/>
    </location>
</feature>
<dbReference type="InterPro" id="IPR050616">
    <property type="entry name" value="CPA3_Na-H_Antiporter_A"/>
</dbReference>
<evidence type="ECO:0000256" key="4">
    <source>
        <dbReference type="ARBA" id="ARBA00022475"/>
    </source>
</evidence>
<dbReference type="Proteomes" id="UP000197065">
    <property type="component" value="Unassembled WGS sequence"/>
</dbReference>
<dbReference type="NCBIfam" id="NF009288">
    <property type="entry name" value="PRK12648.1"/>
    <property type="match status" value="1"/>
</dbReference>
<keyword evidence="18" id="KW-1185">Reference proteome</keyword>
<feature type="transmembrane region" description="Helical" evidence="11">
    <location>
        <begin position="367"/>
        <end position="385"/>
    </location>
</feature>